<dbReference type="Gene3D" id="2.120.10.30">
    <property type="entry name" value="TolB, C-terminal domain"/>
    <property type="match status" value="1"/>
</dbReference>
<evidence type="ECO:0000313" key="1">
    <source>
        <dbReference type="EMBL" id="ATL46569.1"/>
    </source>
</evidence>
<keyword evidence="2" id="KW-1185">Reference proteome</keyword>
<protein>
    <recommendedName>
        <fullName evidence="3">SMP-30/Gluconolactonase/LRE-like region domain-containing protein</fullName>
    </recommendedName>
</protein>
<dbReference type="InterPro" id="IPR011042">
    <property type="entry name" value="6-blade_b-propeller_TolB-like"/>
</dbReference>
<dbReference type="RefSeq" id="WP_098192957.1">
    <property type="nucleotide sequence ID" value="NZ_CP023777.1"/>
</dbReference>
<accession>A0A291QRD3</accession>
<organism evidence="1 2">
    <name type="scientific">Chitinophaga caeni</name>
    <dbReference type="NCBI Taxonomy" id="2029983"/>
    <lineage>
        <taxon>Bacteria</taxon>
        <taxon>Pseudomonadati</taxon>
        <taxon>Bacteroidota</taxon>
        <taxon>Chitinophagia</taxon>
        <taxon>Chitinophagales</taxon>
        <taxon>Chitinophagaceae</taxon>
        <taxon>Chitinophaga</taxon>
    </lineage>
</organism>
<reference evidence="1 2" key="1">
    <citation type="submission" date="2017-10" db="EMBL/GenBank/DDBJ databases">
        <title>Paenichitinophaga pekingensis gen. nov., sp. nov., isolated from activated sludge.</title>
        <authorList>
            <person name="Jin D."/>
            <person name="Kong X."/>
            <person name="Deng Y."/>
            <person name="Bai Z."/>
        </authorList>
    </citation>
    <scope>NUCLEOTIDE SEQUENCE [LARGE SCALE GENOMIC DNA]</scope>
    <source>
        <strain evidence="1 2">13</strain>
    </source>
</reference>
<dbReference type="KEGG" id="cbae:COR50_04895"/>
<dbReference type="Proteomes" id="UP000220133">
    <property type="component" value="Chromosome"/>
</dbReference>
<dbReference type="AlphaFoldDB" id="A0A291QRD3"/>
<evidence type="ECO:0008006" key="3">
    <source>
        <dbReference type="Google" id="ProtNLM"/>
    </source>
</evidence>
<dbReference type="PROSITE" id="PS51257">
    <property type="entry name" value="PROKAR_LIPOPROTEIN"/>
    <property type="match status" value="1"/>
</dbReference>
<gene>
    <name evidence="1" type="ORF">COR50_04895</name>
</gene>
<evidence type="ECO:0000313" key="2">
    <source>
        <dbReference type="Proteomes" id="UP000220133"/>
    </source>
</evidence>
<dbReference type="OrthoDB" id="7675395at2"/>
<sequence>MKFRIVCLCILISACSTKPQVQIIEGLSKPESIVGEGNNLYISDVGKNLTPTDKDGDGRIVKMSLTGEILDSNICKSPVNAPKGSAIIDGVLYVADIDCIRIINLASGEVADSIDFSPVGAMFLNDIVAKDNRTLYVSATDQGKVYEVSLSPGRQIKALDIPNIPGINGLDYDAKNAKLAINSMGAGTPPFGKLFILDVNSSPMNLKAIDGVNGIFDGMQFIDDHRVVLTDWVDFNTPSGKAIAVDLKTGKTTALETPVLAGPADCWYDQKNHSLWIPLMVKGSIYKQQLK</sequence>
<dbReference type="SUPFAM" id="SSF63829">
    <property type="entry name" value="Calcium-dependent phosphotriesterase"/>
    <property type="match status" value="1"/>
</dbReference>
<name>A0A291QRD3_9BACT</name>
<proteinExistence type="predicted"/>
<dbReference type="EMBL" id="CP023777">
    <property type="protein sequence ID" value="ATL46569.1"/>
    <property type="molecule type" value="Genomic_DNA"/>
</dbReference>